<dbReference type="OrthoDB" id="440550at2759"/>
<feature type="non-terminal residue" evidence="2">
    <location>
        <position position="1"/>
    </location>
</feature>
<dbReference type="EMBL" id="CAMXCT010002182">
    <property type="protein sequence ID" value="CAI3996259.1"/>
    <property type="molecule type" value="Genomic_DNA"/>
</dbReference>
<protein>
    <submittedName>
        <fullName evidence="3">Bacterial Ig-like domain-containing protein</fullName>
    </submittedName>
</protein>
<keyword evidence="1" id="KW-0732">Signal</keyword>
<feature type="chain" id="PRO_5043272364" evidence="1">
    <location>
        <begin position="20"/>
        <end position="343"/>
    </location>
</feature>
<proteinExistence type="predicted"/>
<evidence type="ECO:0000313" key="3">
    <source>
        <dbReference type="EMBL" id="CAL4783571.1"/>
    </source>
</evidence>
<evidence type="ECO:0000313" key="4">
    <source>
        <dbReference type="Proteomes" id="UP001152797"/>
    </source>
</evidence>
<reference evidence="2" key="1">
    <citation type="submission" date="2022-10" db="EMBL/GenBank/DDBJ databases">
        <authorList>
            <person name="Chen Y."/>
            <person name="Dougan E. K."/>
            <person name="Chan C."/>
            <person name="Rhodes N."/>
            <person name="Thang M."/>
        </authorList>
    </citation>
    <scope>NUCLEOTIDE SEQUENCE</scope>
</reference>
<dbReference type="EMBL" id="CAMXCT030002182">
    <property type="protein sequence ID" value="CAL4783571.1"/>
    <property type="molecule type" value="Genomic_DNA"/>
</dbReference>
<organism evidence="2">
    <name type="scientific">Cladocopium goreaui</name>
    <dbReference type="NCBI Taxonomy" id="2562237"/>
    <lineage>
        <taxon>Eukaryota</taxon>
        <taxon>Sar</taxon>
        <taxon>Alveolata</taxon>
        <taxon>Dinophyceae</taxon>
        <taxon>Suessiales</taxon>
        <taxon>Symbiodiniaceae</taxon>
        <taxon>Cladocopium</taxon>
    </lineage>
</organism>
<sequence>MARPRRLWALCALCACARAQVLDSPQGLHLEANLQSDLMAGTASDAVHSQPLQTAQDGADAASEVTGAASTVSSASAAGEENWQVLQSSSLKIAVLADGGLGQPFYRSQQTNGWTKLTYGSKHMDCAIKVDGHLAKLSGELDVVKTTASAFAARSQVTLNAVPQAQVLRSYSFLGDGMVFNITFTFTALTDVTDLQVYLGTSDDWIGTSDQPRKEQGHFVQGQFQPEAHGKVLRVQSSDEAVFAFSPNPDSHAIILQHYGNFADVYAATMSDMSRSSSDGAYGIYVPCGHLARGETKSATIFYAAAGASELDHLLEVSAKANSAGHAVALPPTPATPEEETAQ</sequence>
<dbReference type="AlphaFoldDB" id="A0A9P1G0A9"/>
<dbReference type="Proteomes" id="UP001152797">
    <property type="component" value="Unassembled WGS sequence"/>
</dbReference>
<dbReference type="EMBL" id="CAMXCT020002182">
    <property type="protein sequence ID" value="CAL1149634.1"/>
    <property type="molecule type" value="Genomic_DNA"/>
</dbReference>
<gene>
    <name evidence="2" type="ORF">C1SCF055_LOCUS22753</name>
</gene>
<keyword evidence="4" id="KW-1185">Reference proteome</keyword>
<evidence type="ECO:0000313" key="2">
    <source>
        <dbReference type="EMBL" id="CAI3996259.1"/>
    </source>
</evidence>
<comment type="caution">
    <text evidence="2">The sequence shown here is derived from an EMBL/GenBank/DDBJ whole genome shotgun (WGS) entry which is preliminary data.</text>
</comment>
<accession>A0A9P1G0A9</accession>
<reference evidence="3 4" key="2">
    <citation type="submission" date="2024-05" db="EMBL/GenBank/DDBJ databases">
        <authorList>
            <person name="Chen Y."/>
            <person name="Shah S."/>
            <person name="Dougan E. K."/>
            <person name="Thang M."/>
            <person name="Chan C."/>
        </authorList>
    </citation>
    <scope>NUCLEOTIDE SEQUENCE [LARGE SCALE GENOMIC DNA]</scope>
</reference>
<evidence type="ECO:0000256" key="1">
    <source>
        <dbReference type="SAM" id="SignalP"/>
    </source>
</evidence>
<name>A0A9P1G0A9_9DINO</name>
<feature type="signal peptide" evidence="1">
    <location>
        <begin position="1"/>
        <end position="19"/>
    </location>
</feature>